<dbReference type="SMART" id="SM00271">
    <property type="entry name" value="DnaJ"/>
    <property type="match status" value="1"/>
</dbReference>
<dbReference type="Proteomes" id="UP001642484">
    <property type="component" value="Unassembled WGS sequence"/>
</dbReference>
<evidence type="ECO:0000259" key="2">
    <source>
        <dbReference type="PROSITE" id="PS50076"/>
    </source>
</evidence>
<evidence type="ECO:0000313" key="4">
    <source>
        <dbReference type="Proteomes" id="UP001642484"/>
    </source>
</evidence>
<proteinExistence type="predicted"/>
<gene>
    <name evidence="3" type="ORF">CCMP2556_LOCUS21813</name>
</gene>
<dbReference type="Gene3D" id="1.10.287.110">
    <property type="entry name" value="DnaJ domain"/>
    <property type="match status" value="1"/>
</dbReference>
<reference evidence="3 4" key="1">
    <citation type="submission" date="2024-02" db="EMBL/GenBank/DDBJ databases">
        <authorList>
            <person name="Chen Y."/>
            <person name="Shah S."/>
            <person name="Dougan E. K."/>
            <person name="Thang M."/>
            <person name="Chan C."/>
        </authorList>
    </citation>
    <scope>NUCLEOTIDE SEQUENCE [LARGE SCALE GENOMIC DNA]</scope>
</reference>
<feature type="compositionally biased region" description="Low complexity" evidence="1">
    <location>
        <begin position="1323"/>
        <end position="1337"/>
    </location>
</feature>
<dbReference type="InterPro" id="IPR036869">
    <property type="entry name" value="J_dom_sf"/>
</dbReference>
<dbReference type="PROSITE" id="PS50076">
    <property type="entry name" value="DNAJ_2"/>
    <property type="match status" value="1"/>
</dbReference>
<dbReference type="CDD" id="cd06257">
    <property type="entry name" value="DnaJ"/>
    <property type="match status" value="1"/>
</dbReference>
<sequence length="1377" mass="151975">MADYAWVLARQVTEQLRSCEEHPRAVVVVPSTNDYRHLARHLVKAADEVVEVGSSLGKCTEILSSRASTVLALDVSLEQLEISRARVPQATFAFLDLFEEAGRLFAMPIAHRCTACFLDIGGDRRCQLIAVKSEELYSCMAEWTGEDGLGDGFCLEDPLEFLQRGIKEDVAQSAKAQLKKQRRARRIQALAENRALAEAEPTEWFSKRAIQAAQPPHRLQRGLCLARIGDVEVGSCLFLHHEQQPLFLARAVALLFCSRTEAAELCAKCQLVIPVFWGQGGGEVMQQFLGSYQFLELLPADHEHHQDPNLQSFMDDLAGPLATSCCKCSWLRLTGAIRSIRVMGIGSKNLTDVEREVDQDAIKKVYRKLVLQWHPDKHPQNREAAEEKIREINDAYETLSNPFKRSQYDNMLVALERKAKGFRLDTTMIKPRMSIPKEFMLSPLGYPDKFVRVVGMSLFVQSRGDAKAEFYDFFKEAKFSLWWLPEVNNMCRIRPQATAGVGQDGGLNFNFALSRQVSVSEVILSPGQMAESAHFIAVASDVFKGAFRFECYAYPGHYLAFLPPTHLRVVGGTVEEKTAIDFMLVDYAKMFQYITVEEVLTPAVTKLGGQQKYVSLDDLRQDKNVRLYFENVQKKPIWADEDFELFFGTRANEWDYDARRAEVRLRSKHEQMAQLLRRARNVAEVAAAISASYELDIERLPMETIEVVLKSLSLPSQPMADVTTQINHLDAQKKILIALPNVCEKKNMSFKRTLELIDSLKSFGGEHPELKVLDWRLRCQKELGDILSEMIRDGKVPKEDLSFEVLQELCGMTLDWRTCGEKLTKDAAKLCEGKSLESLLPLLKSSVKMSYTSLAELLAAKAEPFLATGSEAVAELLEAMVNGSIQLDTIPGRLLKVFRKAPFATAAAIIAGLGEKGLEGEEMQACAKSLVASREALEALQPEQLLRLTVAATKSEPVAKEALDAVASAAALVLNAFSLEDSSGVQELYERAAEVIPPKLSELSSGQLIKVVLAVTKVEACRPLLETAAQAAVARTADVSVFIATGRVGDVQPSQMMLEGLLGPDQIETRRKELESKGPWEKWQGDEGDGTMRIIRKHVLQSLSCEDGGSCDAKAPILLERCLADKAFGKRLREMPEDLSDVGIANLKLAFPEGVGRPSAVALVPSRKTLLYNARRCRQALKAAEYGKDEAAQTEARGGDGELLAPAREETVAMYTRATRARTIYPAKPQKQAGGSRRLPEQDEARKGVGRWLLADGYSSAAEKTAQAHSIAEDTSQAKLQRLVAQAGPDFEKKEKILKKEGVQLSSSSSDGGVQLTGLVGAKPAAPEAAEKASAPGPGQPPTLEAVSLDLDVDVPKTVDLDIAPCHYCVIVLVRSV</sequence>
<dbReference type="InterPro" id="IPR001623">
    <property type="entry name" value="DnaJ_domain"/>
</dbReference>
<dbReference type="SUPFAM" id="SSF46565">
    <property type="entry name" value="Chaperone J-domain"/>
    <property type="match status" value="1"/>
</dbReference>
<evidence type="ECO:0000256" key="1">
    <source>
        <dbReference type="SAM" id="MobiDB-lite"/>
    </source>
</evidence>
<dbReference type="InterPro" id="IPR050817">
    <property type="entry name" value="DjlA_DnaK_co-chaperone"/>
</dbReference>
<dbReference type="PANTHER" id="PTHR24074">
    <property type="entry name" value="CO-CHAPERONE PROTEIN DJLA"/>
    <property type="match status" value="1"/>
</dbReference>
<dbReference type="Gene3D" id="3.40.50.150">
    <property type="entry name" value="Vaccinia Virus protein VP39"/>
    <property type="match status" value="1"/>
</dbReference>
<dbReference type="InterPro" id="IPR029063">
    <property type="entry name" value="SAM-dependent_MTases_sf"/>
</dbReference>
<protein>
    <recommendedName>
        <fullName evidence="2">J domain-containing protein</fullName>
    </recommendedName>
</protein>
<dbReference type="EMBL" id="CAXAMN010013335">
    <property type="protein sequence ID" value="CAK9040521.1"/>
    <property type="molecule type" value="Genomic_DNA"/>
</dbReference>
<name>A0ABP0LP32_9DINO</name>
<keyword evidence="4" id="KW-1185">Reference proteome</keyword>
<organism evidence="3 4">
    <name type="scientific">Durusdinium trenchii</name>
    <dbReference type="NCBI Taxonomy" id="1381693"/>
    <lineage>
        <taxon>Eukaryota</taxon>
        <taxon>Sar</taxon>
        <taxon>Alveolata</taxon>
        <taxon>Dinophyceae</taxon>
        <taxon>Suessiales</taxon>
        <taxon>Symbiodiniaceae</taxon>
        <taxon>Durusdinium</taxon>
    </lineage>
</organism>
<accession>A0ABP0LP32</accession>
<evidence type="ECO:0000313" key="3">
    <source>
        <dbReference type="EMBL" id="CAK9040521.1"/>
    </source>
</evidence>
<dbReference type="PRINTS" id="PR00625">
    <property type="entry name" value="JDOMAIN"/>
</dbReference>
<feature type="domain" description="J" evidence="2">
    <location>
        <begin position="338"/>
        <end position="412"/>
    </location>
</feature>
<dbReference type="Pfam" id="PF00226">
    <property type="entry name" value="DnaJ"/>
    <property type="match status" value="1"/>
</dbReference>
<dbReference type="SUPFAM" id="SSF53335">
    <property type="entry name" value="S-adenosyl-L-methionine-dependent methyltransferases"/>
    <property type="match status" value="1"/>
</dbReference>
<comment type="caution">
    <text evidence="3">The sequence shown here is derived from an EMBL/GenBank/DDBJ whole genome shotgun (WGS) entry which is preliminary data.</text>
</comment>
<feature type="region of interest" description="Disordered" evidence="1">
    <location>
        <begin position="1323"/>
        <end position="1344"/>
    </location>
</feature>